<name>A0ABS3SSG4_9FLAO</name>
<organism evidence="1 2">
    <name type="scientific">Gelidibacter pelagius</name>
    <dbReference type="NCBI Taxonomy" id="2819985"/>
    <lineage>
        <taxon>Bacteria</taxon>
        <taxon>Pseudomonadati</taxon>
        <taxon>Bacteroidota</taxon>
        <taxon>Flavobacteriia</taxon>
        <taxon>Flavobacteriales</taxon>
        <taxon>Flavobacteriaceae</taxon>
        <taxon>Gelidibacter</taxon>
    </lineage>
</organism>
<gene>
    <name evidence="1" type="ORF">J4051_06280</name>
</gene>
<dbReference type="RefSeq" id="WP_208233017.1">
    <property type="nucleotide sequence ID" value="NZ_JAGEVG010000006.1"/>
</dbReference>
<evidence type="ECO:0008006" key="3">
    <source>
        <dbReference type="Google" id="ProtNLM"/>
    </source>
</evidence>
<protein>
    <recommendedName>
        <fullName evidence="3">PepSY domain-containing protein</fullName>
    </recommendedName>
</protein>
<sequence>MGKNGIQIKLLKSVLEKKNFKFNYGNGFYENAQNKRYHIVYNFAWMDFKTGEILIERRK</sequence>
<accession>A0ABS3SSG4</accession>
<proteinExistence type="predicted"/>
<keyword evidence="2" id="KW-1185">Reference proteome</keyword>
<comment type="caution">
    <text evidence="1">The sequence shown here is derived from an EMBL/GenBank/DDBJ whole genome shotgun (WGS) entry which is preliminary data.</text>
</comment>
<reference evidence="1 2" key="1">
    <citation type="submission" date="2021-03" db="EMBL/GenBank/DDBJ databases">
        <title>Gelidibacter sp. nov., isolated from costal sediment.</title>
        <authorList>
            <person name="Lun K.-Y."/>
        </authorList>
    </citation>
    <scope>NUCLEOTIDE SEQUENCE [LARGE SCALE GENOMIC DNA]</scope>
    <source>
        <strain evidence="1 2">DF109</strain>
    </source>
</reference>
<dbReference type="EMBL" id="JAGEVG010000006">
    <property type="protein sequence ID" value="MBO3097867.1"/>
    <property type="molecule type" value="Genomic_DNA"/>
</dbReference>
<evidence type="ECO:0000313" key="1">
    <source>
        <dbReference type="EMBL" id="MBO3097867.1"/>
    </source>
</evidence>
<evidence type="ECO:0000313" key="2">
    <source>
        <dbReference type="Proteomes" id="UP000681315"/>
    </source>
</evidence>
<dbReference type="Proteomes" id="UP000681315">
    <property type="component" value="Unassembled WGS sequence"/>
</dbReference>